<gene>
    <name evidence="2" type="ORF">SI7747_08010528</name>
</gene>
<dbReference type="Proteomes" id="UP001189122">
    <property type="component" value="Unassembled WGS sequence"/>
</dbReference>
<name>A0A7I8J248_SPIIN</name>
<protein>
    <submittedName>
        <fullName evidence="2">Uncharacterized protein</fullName>
    </submittedName>
</protein>
<feature type="region of interest" description="Disordered" evidence="1">
    <location>
        <begin position="1"/>
        <end position="28"/>
    </location>
</feature>
<sequence length="72" mass="7684">MNRRGRRRRRRPPPPASSCSSPTPLWSPASVSTAALCFRPPAAGSPSPAPPLCRPSLPAALLPSPRTRSLCR</sequence>
<proteinExistence type="predicted"/>
<evidence type="ECO:0000256" key="1">
    <source>
        <dbReference type="SAM" id="MobiDB-lite"/>
    </source>
</evidence>
<reference evidence="2 3" key="1">
    <citation type="submission" date="2019-12" db="EMBL/GenBank/DDBJ databases">
        <authorList>
            <person name="Scholz U."/>
            <person name="Mascher M."/>
            <person name="Fiebig A."/>
        </authorList>
    </citation>
    <scope>NUCLEOTIDE SEQUENCE</scope>
</reference>
<evidence type="ECO:0000313" key="2">
    <source>
        <dbReference type="EMBL" id="CAA2624703.1"/>
    </source>
</evidence>
<feature type="compositionally biased region" description="Basic residues" evidence="1">
    <location>
        <begin position="1"/>
        <end position="12"/>
    </location>
</feature>
<dbReference type="EMBL" id="CACRZD030000008">
    <property type="protein sequence ID" value="CAA6664139.1"/>
    <property type="molecule type" value="Genomic_DNA"/>
</dbReference>
<evidence type="ECO:0000313" key="3">
    <source>
        <dbReference type="Proteomes" id="UP001189122"/>
    </source>
</evidence>
<keyword evidence="3" id="KW-1185">Reference proteome</keyword>
<feature type="compositionally biased region" description="Polar residues" evidence="1">
    <location>
        <begin position="17"/>
        <end position="28"/>
    </location>
</feature>
<organism evidence="2">
    <name type="scientific">Spirodela intermedia</name>
    <name type="common">Intermediate duckweed</name>
    <dbReference type="NCBI Taxonomy" id="51605"/>
    <lineage>
        <taxon>Eukaryota</taxon>
        <taxon>Viridiplantae</taxon>
        <taxon>Streptophyta</taxon>
        <taxon>Embryophyta</taxon>
        <taxon>Tracheophyta</taxon>
        <taxon>Spermatophyta</taxon>
        <taxon>Magnoliopsida</taxon>
        <taxon>Liliopsida</taxon>
        <taxon>Araceae</taxon>
        <taxon>Lemnoideae</taxon>
        <taxon>Spirodela</taxon>
    </lineage>
</organism>
<dbReference type="EMBL" id="LR743595">
    <property type="protein sequence ID" value="CAA2624703.1"/>
    <property type="molecule type" value="Genomic_DNA"/>
</dbReference>
<dbReference type="AlphaFoldDB" id="A0A7I8J248"/>
<feature type="region of interest" description="Disordered" evidence="1">
    <location>
        <begin position="40"/>
        <end position="59"/>
    </location>
</feature>
<accession>A0A7I8J248</accession>